<dbReference type="EMBL" id="LR597658">
    <property type="protein sequence ID" value="VUF54873.1"/>
    <property type="molecule type" value="Genomic_DNA"/>
</dbReference>
<organism evidence="1 2">
    <name type="scientific">Escherichia phage VpaE1_ev108</name>
    <dbReference type="NCBI Taxonomy" id="2695837"/>
    <lineage>
        <taxon>Viruses</taxon>
        <taxon>Duplodnaviria</taxon>
        <taxon>Heunggongvirae</taxon>
        <taxon>Uroviricota</taxon>
        <taxon>Caudoviricetes</taxon>
        <taxon>Andersonviridae</taxon>
        <taxon>Ounavirinae</taxon>
        <taxon>Felixounavirus</taxon>
        <taxon>Felixounavirus ev108</taxon>
    </lineage>
</organism>
<sequence length="196" mass="22182">MSEEQQNITPQVTLVQHFGNIEGCVALFQPSINSPAKVCKLTMNVNNISVCLVDEVQYFKFNDREVDAALLKYRASLEKDIDHKELVTLFGDLHKLLEKVIKRTYYMNNGSIVTTLISPCISEPILTDEGGYYVVASADSDWWMKNTALKTVIEAIREHIPSFSPWKGKGDDFIALLSEESNKRSALMPKKYSCRV</sequence>
<proteinExistence type="predicted"/>
<reference evidence="1 2" key="2">
    <citation type="submission" date="2020-02" db="EMBL/GenBank/DDBJ databases">
        <authorList>
            <person name="Petit M.-A."/>
            <person name="Lossouarn J."/>
        </authorList>
    </citation>
    <scope>NUCLEOTIDE SEQUENCE [LARGE SCALE GENOMIC DNA]</scope>
</reference>
<reference evidence="2" key="1">
    <citation type="submission" date="2019-06" db="EMBL/GenBank/DDBJ databases">
        <authorList>
            <person name="Petit M.-A."/>
            <person name="Lossouarn J."/>
        </authorList>
    </citation>
    <scope>NUCLEOTIDE SEQUENCE [LARGE SCALE GENOMIC DNA]</scope>
</reference>
<name>A0A653FXW8_9CAUD</name>
<dbReference type="Proteomes" id="UP000427855">
    <property type="component" value="Chromosome"/>
</dbReference>
<accession>A0A653FXW8</accession>
<protein>
    <submittedName>
        <fullName evidence="1">Phage protein</fullName>
    </submittedName>
</protein>
<evidence type="ECO:0000313" key="2">
    <source>
        <dbReference type="Proteomes" id="UP000427855"/>
    </source>
</evidence>
<evidence type="ECO:0000313" key="1">
    <source>
        <dbReference type="EMBL" id="VUF54873.1"/>
    </source>
</evidence>
<keyword evidence="2" id="KW-1185">Reference proteome</keyword>